<evidence type="ECO:0000313" key="4">
    <source>
        <dbReference type="Proteomes" id="UP000594454"/>
    </source>
</evidence>
<accession>A0A7R8UEM8</accession>
<name>A0A7R8UEM8_HERIL</name>
<feature type="signal peptide" evidence="2">
    <location>
        <begin position="1"/>
        <end position="20"/>
    </location>
</feature>
<dbReference type="Pfam" id="PF01395">
    <property type="entry name" value="PBP_GOBP"/>
    <property type="match status" value="1"/>
</dbReference>
<organism evidence="3 4">
    <name type="scientific">Hermetia illucens</name>
    <name type="common">Black soldier fly</name>
    <dbReference type="NCBI Taxonomy" id="343691"/>
    <lineage>
        <taxon>Eukaryota</taxon>
        <taxon>Metazoa</taxon>
        <taxon>Ecdysozoa</taxon>
        <taxon>Arthropoda</taxon>
        <taxon>Hexapoda</taxon>
        <taxon>Insecta</taxon>
        <taxon>Pterygota</taxon>
        <taxon>Neoptera</taxon>
        <taxon>Endopterygota</taxon>
        <taxon>Diptera</taxon>
        <taxon>Brachycera</taxon>
        <taxon>Stratiomyomorpha</taxon>
        <taxon>Stratiomyidae</taxon>
        <taxon>Hermetiinae</taxon>
        <taxon>Hermetia</taxon>
    </lineage>
</organism>
<proteinExistence type="predicted"/>
<dbReference type="AlphaFoldDB" id="A0A7R8UEM8"/>
<dbReference type="InParanoid" id="A0A7R8UEM8"/>
<dbReference type="Gene3D" id="1.10.238.20">
    <property type="entry name" value="Pheromone/general odorant binding protein domain"/>
    <property type="match status" value="1"/>
</dbReference>
<dbReference type="InterPro" id="IPR006170">
    <property type="entry name" value="PBP/GOBP"/>
</dbReference>
<dbReference type="Proteomes" id="UP000594454">
    <property type="component" value="Chromosome 1"/>
</dbReference>
<dbReference type="OMA" id="EIGDTCA"/>
<dbReference type="InterPro" id="IPR036728">
    <property type="entry name" value="PBP_GOBP_sf"/>
</dbReference>
<dbReference type="CDD" id="cd23992">
    <property type="entry name" value="PBP_GOBP"/>
    <property type="match status" value="1"/>
</dbReference>
<dbReference type="OrthoDB" id="6595846at2759"/>
<dbReference type="GO" id="GO:0007608">
    <property type="term" value="P:sensory perception of smell"/>
    <property type="evidence" value="ECO:0007669"/>
    <property type="project" value="TreeGrafter"/>
</dbReference>
<sequence>MNRFPCVFVIVAVLVALTQADISNPQVKATFDKCVGSEKATPGDVETLKAHSSDLSKEAKCVIACVMKEFQVLADDGKINRDVYMKHAEEMSKGDAGKVTQATEMYDICSAKTVDEPCESAYNFGQCIKNEMIARNMPLDL</sequence>
<dbReference type="PANTHER" id="PTHR11857:SF42">
    <property type="entry name" value="GENERAL ODORANT-BINDING PROTEIN 19D-RELATED"/>
    <property type="match status" value="1"/>
</dbReference>
<dbReference type="GO" id="GO:0005615">
    <property type="term" value="C:extracellular space"/>
    <property type="evidence" value="ECO:0007669"/>
    <property type="project" value="TreeGrafter"/>
</dbReference>
<protein>
    <submittedName>
        <fullName evidence="3">Uncharacterized protein</fullName>
    </submittedName>
</protein>
<dbReference type="FunCoup" id="A0A7R8UEM8">
    <property type="interactions" value="66"/>
</dbReference>
<dbReference type="GO" id="GO:0005549">
    <property type="term" value="F:odorant binding"/>
    <property type="evidence" value="ECO:0007669"/>
    <property type="project" value="InterPro"/>
</dbReference>
<evidence type="ECO:0000256" key="2">
    <source>
        <dbReference type="SAM" id="SignalP"/>
    </source>
</evidence>
<evidence type="ECO:0000313" key="3">
    <source>
        <dbReference type="EMBL" id="CAD7079378.1"/>
    </source>
</evidence>
<dbReference type="PANTHER" id="PTHR11857">
    <property type="entry name" value="ODORANT BINDING PROTEIN-RELATED"/>
    <property type="match status" value="1"/>
</dbReference>
<dbReference type="EMBL" id="LR899009">
    <property type="protein sequence ID" value="CAD7079378.1"/>
    <property type="molecule type" value="Genomic_DNA"/>
</dbReference>
<dbReference type="SUPFAM" id="SSF47565">
    <property type="entry name" value="Insect pheromone/odorant-binding proteins"/>
    <property type="match status" value="1"/>
</dbReference>
<keyword evidence="1 2" id="KW-0732">Signal</keyword>
<keyword evidence="4" id="KW-1185">Reference proteome</keyword>
<dbReference type="SMART" id="SM00708">
    <property type="entry name" value="PhBP"/>
    <property type="match status" value="1"/>
</dbReference>
<gene>
    <name evidence="3" type="ORF">HERILL_LOCUS2598</name>
</gene>
<feature type="chain" id="PRO_5031419483" evidence="2">
    <location>
        <begin position="21"/>
        <end position="141"/>
    </location>
</feature>
<evidence type="ECO:0000256" key="1">
    <source>
        <dbReference type="ARBA" id="ARBA00022729"/>
    </source>
</evidence>
<reference evidence="3 4" key="1">
    <citation type="submission" date="2020-11" db="EMBL/GenBank/DDBJ databases">
        <authorList>
            <person name="Wallbank WR R."/>
            <person name="Pardo Diaz C."/>
            <person name="Kozak K."/>
            <person name="Martin S."/>
            <person name="Jiggins C."/>
            <person name="Moest M."/>
            <person name="Warren A I."/>
            <person name="Generalovic N T."/>
            <person name="Byers J.R.P. K."/>
            <person name="Montejo-Kovacevich G."/>
            <person name="Yen C E."/>
        </authorList>
    </citation>
    <scope>NUCLEOTIDE SEQUENCE [LARGE SCALE GENOMIC DNA]</scope>
</reference>